<accession>A0A9W9ZQH7</accession>
<evidence type="ECO:0000313" key="2">
    <source>
        <dbReference type="EMBL" id="KAJ7385339.1"/>
    </source>
</evidence>
<feature type="region of interest" description="Disordered" evidence="1">
    <location>
        <begin position="1"/>
        <end position="59"/>
    </location>
</feature>
<organism evidence="2 3">
    <name type="scientific">Desmophyllum pertusum</name>
    <dbReference type="NCBI Taxonomy" id="174260"/>
    <lineage>
        <taxon>Eukaryota</taxon>
        <taxon>Metazoa</taxon>
        <taxon>Cnidaria</taxon>
        <taxon>Anthozoa</taxon>
        <taxon>Hexacorallia</taxon>
        <taxon>Scleractinia</taxon>
        <taxon>Caryophylliina</taxon>
        <taxon>Caryophylliidae</taxon>
        <taxon>Desmophyllum</taxon>
    </lineage>
</organism>
<reference evidence="2" key="1">
    <citation type="submission" date="2023-01" db="EMBL/GenBank/DDBJ databases">
        <title>Genome assembly of the deep-sea coral Lophelia pertusa.</title>
        <authorList>
            <person name="Herrera S."/>
            <person name="Cordes E."/>
        </authorList>
    </citation>
    <scope>NUCLEOTIDE SEQUENCE</scope>
    <source>
        <strain evidence="2">USNM1676648</strain>
        <tissue evidence="2">Polyp</tissue>
    </source>
</reference>
<proteinExistence type="predicted"/>
<name>A0A9W9ZQH7_9CNID</name>
<dbReference type="EMBL" id="MU825881">
    <property type="protein sequence ID" value="KAJ7385339.1"/>
    <property type="molecule type" value="Genomic_DNA"/>
</dbReference>
<sequence>MVEHSEDHKDIVNLKEFEGIVQNPPKRGRGKKEERRKLRKQSVGEIQTAETESKERRKKNEDVLVISLGYCAVDCPGLLSEEKVLGIKKPPKNEADSSKNSFRPRSSSSNFYKHIFPEKSVKKQESEDHSNDRSGDEELPSAHKTMKSKQGHQEYFSQPSWSWS</sequence>
<evidence type="ECO:0000256" key="1">
    <source>
        <dbReference type="SAM" id="MobiDB-lite"/>
    </source>
</evidence>
<feature type="region of interest" description="Disordered" evidence="1">
    <location>
        <begin position="83"/>
        <end position="164"/>
    </location>
</feature>
<evidence type="ECO:0000313" key="3">
    <source>
        <dbReference type="Proteomes" id="UP001163046"/>
    </source>
</evidence>
<gene>
    <name evidence="2" type="ORF">OS493_016416</name>
</gene>
<keyword evidence="3" id="KW-1185">Reference proteome</keyword>
<feature type="compositionally biased region" description="Basic and acidic residues" evidence="1">
    <location>
        <begin position="1"/>
        <end position="18"/>
    </location>
</feature>
<protein>
    <submittedName>
        <fullName evidence="2">Uncharacterized protein</fullName>
    </submittedName>
</protein>
<dbReference type="AlphaFoldDB" id="A0A9W9ZQH7"/>
<feature type="compositionally biased region" description="Basic and acidic residues" evidence="1">
    <location>
        <begin position="83"/>
        <end position="97"/>
    </location>
</feature>
<comment type="caution">
    <text evidence="2">The sequence shown here is derived from an EMBL/GenBank/DDBJ whole genome shotgun (WGS) entry which is preliminary data.</text>
</comment>
<feature type="compositionally biased region" description="Low complexity" evidence="1">
    <location>
        <begin position="98"/>
        <end position="111"/>
    </location>
</feature>
<feature type="compositionally biased region" description="Polar residues" evidence="1">
    <location>
        <begin position="155"/>
        <end position="164"/>
    </location>
</feature>
<dbReference type="Proteomes" id="UP001163046">
    <property type="component" value="Unassembled WGS sequence"/>
</dbReference>
<feature type="compositionally biased region" description="Basic and acidic residues" evidence="1">
    <location>
        <begin position="115"/>
        <end position="136"/>
    </location>
</feature>